<reference evidence="1" key="1">
    <citation type="journal article" date="2021" name="Proc. Natl. Acad. Sci. U.S.A.">
        <title>A Catalog of Tens of Thousands of Viruses from Human Metagenomes Reveals Hidden Associations with Chronic Diseases.</title>
        <authorList>
            <person name="Tisza M.J."/>
            <person name="Buck C.B."/>
        </authorList>
    </citation>
    <scope>NUCLEOTIDE SEQUENCE</scope>
    <source>
        <strain evidence="1">CtOZu12</strain>
    </source>
</reference>
<evidence type="ECO:0000313" key="1">
    <source>
        <dbReference type="EMBL" id="DAD55842.1"/>
    </source>
</evidence>
<dbReference type="EMBL" id="BK029940">
    <property type="protein sequence ID" value="DAD55842.1"/>
    <property type="molecule type" value="Genomic_DNA"/>
</dbReference>
<organism evidence="1">
    <name type="scientific">Bacteriophage sp</name>
    <dbReference type="NCBI Taxonomy" id="38018"/>
    <lineage>
        <taxon>Viruses</taxon>
    </lineage>
</organism>
<name>A0A8D9UHM3_9VIRU</name>
<accession>A0A8D9UHM3</accession>
<protein>
    <submittedName>
        <fullName evidence="1">Uncharacterized protein</fullName>
    </submittedName>
</protein>
<sequence length="79" mass="9656">MNWFEFEKKRPIIGERILVIQQLSNGNNIFYCTYLGREHIDIFGVSVIRLNNFKRYNNKSYLNQHNRFMSVSLHWARLY</sequence>
<proteinExistence type="predicted"/>